<keyword evidence="3" id="KW-0808">Transferase</keyword>
<dbReference type="InterPro" id="IPR002213">
    <property type="entry name" value="UDP_glucos_trans"/>
</dbReference>
<dbReference type="CDD" id="cd03784">
    <property type="entry name" value="GT1_Gtf-like"/>
    <property type="match status" value="1"/>
</dbReference>
<accession>A0A5D2AMZ8</accession>
<proteinExistence type="inferred from homology"/>
<protein>
    <recommendedName>
        <fullName evidence="6">Glycosyltransferase</fullName>
    </recommendedName>
</protein>
<dbReference type="SUPFAM" id="SSF53756">
    <property type="entry name" value="UDP-Glycosyltransferase/glycogen phosphorylase"/>
    <property type="match status" value="1"/>
</dbReference>
<dbReference type="PANTHER" id="PTHR48046">
    <property type="entry name" value="UDP-GLYCOSYLTRANSFERASE 72E1"/>
    <property type="match status" value="1"/>
</dbReference>
<dbReference type="Gene3D" id="3.40.50.2000">
    <property type="entry name" value="Glycogen Phosphorylase B"/>
    <property type="match status" value="2"/>
</dbReference>
<keyword evidence="2" id="KW-0328">Glycosyltransferase</keyword>
<evidence type="ECO:0000256" key="2">
    <source>
        <dbReference type="ARBA" id="ARBA00022676"/>
    </source>
</evidence>
<evidence type="ECO:0000313" key="5">
    <source>
        <dbReference type="Proteomes" id="UP000323506"/>
    </source>
</evidence>
<organism evidence="4 5">
    <name type="scientific">Gossypium darwinii</name>
    <name type="common">Darwin's cotton</name>
    <name type="synonym">Gossypium barbadense var. darwinii</name>
    <dbReference type="NCBI Taxonomy" id="34276"/>
    <lineage>
        <taxon>Eukaryota</taxon>
        <taxon>Viridiplantae</taxon>
        <taxon>Streptophyta</taxon>
        <taxon>Embryophyta</taxon>
        <taxon>Tracheophyta</taxon>
        <taxon>Spermatophyta</taxon>
        <taxon>Magnoliopsida</taxon>
        <taxon>eudicotyledons</taxon>
        <taxon>Gunneridae</taxon>
        <taxon>Pentapetalae</taxon>
        <taxon>rosids</taxon>
        <taxon>malvids</taxon>
        <taxon>Malvales</taxon>
        <taxon>Malvaceae</taxon>
        <taxon>Malvoideae</taxon>
        <taxon>Gossypium</taxon>
    </lineage>
</organism>
<name>A0A5D2AMZ8_GOSDA</name>
<dbReference type="Pfam" id="PF00201">
    <property type="entry name" value="UDPGT"/>
    <property type="match status" value="1"/>
</dbReference>
<evidence type="ECO:0000256" key="3">
    <source>
        <dbReference type="ARBA" id="ARBA00022679"/>
    </source>
</evidence>
<keyword evidence="5" id="KW-1185">Reference proteome</keyword>
<dbReference type="GO" id="GO:0008194">
    <property type="term" value="F:UDP-glycosyltransferase activity"/>
    <property type="evidence" value="ECO:0007669"/>
    <property type="project" value="InterPro"/>
</dbReference>
<dbReference type="FunFam" id="3.40.50.2000:FF:000056">
    <property type="entry name" value="Glycosyltransferase"/>
    <property type="match status" value="1"/>
</dbReference>
<dbReference type="PANTHER" id="PTHR48046:SF6">
    <property type="entry name" value="GLYCOSYLTRANSFERASE"/>
    <property type="match status" value="1"/>
</dbReference>
<reference evidence="4 5" key="1">
    <citation type="submission" date="2019-06" db="EMBL/GenBank/DDBJ databases">
        <title>WGS assembly of Gossypium darwinii.</title>
        <authorList>
            <person name="Chen Z.J."/>
            <person name="Sreedasyam A."/>
            <person name="Ando A."/>
            <person name="Song Q."/>
            <person name="De L."/>
            <person name="Hulse-Kemp A."/>
            <person name="Ding M."/>
            <person name="Ye W."/>
            <person name="Kirkbride R."/>
            <person name="Jenkins J."/>
            <person name="Plott C."/>
            <person name="Lovell J."/>
            <person name="Lin Y.-M."/>
            <person name="Vaughn R."/>
            <person name="Liu B."/>
            <person name="Li W."/>
            <person name="Simpson S."/>
            <person name="Scheffler B."/>
            <person name="Saski C."/>
            <person name="Grover C."/>
            <person name="Hu G."/>
            <person name="Conover J."/>
            <person name="Carlson J."/>
            <person name="Shu S."/>
            <person name="Boston L."/>
            <person name="Williams M."/>
            <person name="Peterson D."/>
            <person name="Mcgee K."/>
            <person name="Jones D."/>
            <person name="Wendel J."/>
            <person name="Stelly D."/>
            <person name="Grimwood J."/>
            <person name="Schmutz J."/>
        </authorList>
    </citation>
    <scope>NUCLEOTIDE SEQUENCE [LARGE SCALE GENOMIC DNA]</scope>
    <source>
        <strain evidence="4">1808015.09</strain>
    </source>
</reference>
<comment type="similarity">
    <text evidence="1">Belongs to the UDP-glycosyltransferase family.</text>
</comment>
<gene>
    <name evidence="4" type="ORF">ES288_D11G110500v1</name>
</gene>
<evidence type="ECO:0008006" key="6">
    <source>
        <dbReference type="Google" id="ProtNLM"/>
    </source>
</evidence>
<evidence type="ECO:0000313" key="4">
    <source>
        <dbReference type="EMBL" id="TYG44622.1"/>
    </source>
</evidence>
<evidence type="ECO:0000256" key="1">
    <source>
        <dbReference type="ARBA" id="ARBA00009995"/>
    </source>
</evidence>
<sequence length="405" mass="44501">MAEKPRIVMLPTPGMGHLIPLIGFAKDLVHSHDLAITLIILTIGPPTNAQKDLLHALTGTIKPILVPPVSYQPEMNAFFAITRSMSSIRHLFKSLVDSNRPRALVVDLLSTDVLDVAMEFNIPSYVYFPSSALSLALMFDLPTLDETVSCEFKDLPELMKLPGSVPVHAKGMILNSFKDLEPGTIEALQLEEPDKPAVYAIGPRLQTGSSGGIDESECASGLEMSEQRFLWVVRPPNEMSAMGSYYDSQNNKEPLSFLPQGFLDRTEEKGLVVPSWAPQMEILDHGSTGGFLTRCGWNSVLESIANGVPMIAWPLYAEQRMNAVLLTEGINVALRPTVNQKGVVEREEIARVTKCLMKGDQGLIIREEMSKYKDAAAKAVSKSGSSTKALSQLVVKWKEDVQHMI</sequence>
<dbReference type="Proteomes" id="UP000323506">
    <property type="component" value="Chromosome D11"/>
</dbReference>
<dbReference type="AlphaFoldDB" id="A0A5D2AMZ8"/>
<dbReference type="EMBL" id="CM017711">
    <property type="protein sequence ID" value="TYG44622.1"/>
    <property type="molecule type" value="Genomic_DNA"/>
</dbReference>